<evidence type="ECO:0000256" key="3">
    <source>
        <dbReference type="SAM" id="Phobius"/>
    </source>
</evidence>
<dbReference type="STRING" id="269670.SAMN02982927_01969"/>
<proteinExistence type="predicted"/>
<dbReference type="GO" id="GO:0016020">
    <property type="term" value="C:membrane"/>
    <property type="evidence" value="ECO:0007669"/>
    <property type="project" value="InterPro"/>
</dbReference>
<dbReference type="Gene3D" id="1.10.1760.20">
    <property type="match status" value="1"/>
</dbReference>
<dbReference type="InterPro" id="IPR009825">
    <property type="entry name" value="ECF_substrate-spec-like"/>
</dbReference>
<dbReference type="PANTHER" id="PTHR37815:SF3">
    <property type="entry name" value="UPF0397 PROTEIN SPR0429"/>
    <property type="match status" value="1"/>
</dbReference>
<sequence>MSNEKSIEKKSFDVSDIVLVALFAAIIYLGIWILRIPLPAAVGAPFIHFGNSLLVLAVLLIGGFRGGLAGAIGLGLFDLLSGYASTAPVTVILAFAVAGIVTYAFHLLKHVDKPLNIFILAVVAGASKIVLEFLHGLIELLFGGSAFGAAVVGAFTSLPATAINAVSTVIIVSVLYFPLKKGLSIFDSNKGVSKAS</sequence>
<evidence type="ECO:0000256" key="1">
    <source>
        <dbReference type="ARBA" id="ARBA00022692"/>
    </source>
</evidence>
<protein>
    <submittedName>
        <fullName evidence="4">Uncharacterized membrane protein</fullName>
    </submittedName>
</protein>
<feature type="transmembrane region" description="Helical" evidence="3">
    <location>
        <begin position="12"/>
        <end position="34"/>
    </location>
</feature>
<dbReference type="Proteomes" id="UP000198752">
    <property type="component" value="Unassembled WGS sequence"/>
</dbReference>
<evidence type="ECO:0000313" key="5">
    <source>
        <dbReference type="Proteomes" id="UP000198752"/>
    </source>
</evidence>
<keyword evidence="1 3" id="KW-0812">Transmembrane</keyword>
<organism evidence="4 5">
    <name type="scientific">Sporolactobacillus nakayamae</name>
    <dbReference type="NCBI Taxonomy" id="269670"/>
    <lineage>
        <taxon>Bacteria</taxon>
        <taxon>Bacillati</taxon>
        <taxon>Bacillota</taxon>
        <taxon>Bacilli</taxon>
        <taxon>Bacillales</taxon>
        <taxon>Sporolactobacillaceae</taxon>
        <taxon>Sporolactobacillus</taxon>
    </lineage>
</organism>
<feature type="transmembrane region" description="Helical" evidence="3">
    <location>
        <begin position="114"/>
        <end position="131"/>
    </location>
</feature>
<dbReference type="AlphaFoldDB" id="A0A1I2SPY6"/>
<gene>
    <name evidence="4" type="ORF">SAMN02982927_01969</name>
</gene>
<dbReference type="PANTHER" id="PTHR37815">
    <property type="entry name" value="UPF0397 PROTEIN BC_2624-RELATED"/>
    <property type="match status" value="1"/>
</dbReference>
<dbReference type="Pfam" id="PF07155">
    <property type="entry name" value="ECF-ribofla_trS"/>
    <property type="match status" value="1"/>
</dbReference>
<evidence type="ECO:0000313" key="4">
    <source>
        <dbReference type="EMBL" id="SFG53017.1"/>
    </source>
</evidence>
<name>A0A1I2SPY6_9BACL</name>
<keyword evidence="2 3" id="KW-1133">Transmembrane helix</keyword>
<accession>A0A1I2SPY6</accession>
<feature type="transmembrane region" description="Helical" evidence="3">
    <location>
        <begin position="89"/>
        <end position="108"/>
    </location>
</feature>
<dbReference type="OrthoDB" id="2988652at2"/>
<keyword evidence="3" id="KW-0472">Membrane</keyword>
<feature type="transmembrane region" description="Helical" evidence="3">
    <location>
        <begin position="54"/>
        <end position="77"/>
    </location>
</feature>
<feature type="transmembrane region" description="Helical" evidence="3">
    <location>
        <begin position="162"/>
        <end position="179"/>
    </location>
</feature>
<reference evidence="5" key="1">
    <citation type="submission" date="2016-10" db="EMBL/GenBank/DDBJ databases">
        <authorList>
            <person name="Varghese N."/>
            <person name="Submissions S."/>
        </authorList>
    </citation>
    <scope>NUCLEOTIDE SEQUENCE [LARGE SCALE GENOMIC DNA]</scope>
    <source>
        <strain evidence="5">ATCC 700379</strain>
    </source>
</reference>
<dbReference type="EMBL" id="FOOY01000012">
    <property type="protein sequence ID" value="SFG53017.1"/>
    <property type="molecule type" value="Genomic_DNA"/>
</dbReference>
<keyword evidence="5" id="KW-1185">Reference proteome</keyword>
<dbReference type="RefSeq" id="WP_093672472.1">
    <property type="nucleotide sequence ID" value="NZ_FOOY01000012.1"/>
</dbReference>
<evidence type="ECO:0000256" key="2">
    <source>
        <dbReference type="ARBA" id="ARBA00022989"/>
    </source>
</evidence>